<accession>A0ACC1HH50</accession>
<evidence type="ECO:0000313" key="1">
    <source>
        <dbReference type="EMBL" id="KAJ1673654.1"/>
    </source>
</evidence>
<protein>
    <submittedName>
        <fullName evidence="1">Mitogen activated protein kinase</fullName>
        <ecNumber evidence="1">2.7.11.24</ecNumber>
    </submittedName>
</protein>
<gene>
    <name evidence="1" type="primary">tmk1_1</name>
    <name evidence="1" type="ORF">EV182_004821</name>
</gene>
<comment type="caution">
    <text evidence="1">The sequence shown here is derived from an EMBL/GenBank/DDBJ whole genome shotgun (WGS) entry which is preliminary data.</text>
</comment>
<keyword evidence="1" id="KW-0808">Transferase</keyword>
<keyword evidence="1" id="KW-0418">Kinase</keyword>
<keyword evidence="2" id="KW-1185">Reference proteome</keyword>
<reference evidence="1" key="1">
    <citation type="submission" date="2022-06" db="EMBL/GenBank/DDBJ databases">
        <title>Phylogenomic reconstructions and comparative analyses of Kickxellomycotina fungi.</title>
        <authorList>
            <person name="Reynolds N.K."/>
            <person name="Stajich J.E."/>
            <person name="Barry K."/>
            <person name="Grigoriev I.V."/>
            <person name="Crous P."/>
            <person name="Smith M.E."/>
        </authorList>
    </citation>
    <scope>NUCLEOTIDE SEQUENCE</scope>
    <source>
        <strain evidence="1">RSA 2271</strain>
    </source>
</reference>
<dbReference type="Proteomes" id="UP001145114">
    <property type="component" value="Unassembled WGS sequence"/>
</dbReference>
<feature type="non-terminal residue" evidence="1">
    <location>
        <position position="149"/>
    </location>
</feature>
<sequence length="149" mass="16676">MWAIGCIFAELLGGKPLFKGRDYVDQLNQILGILGTPDMETLRRVGSERRRMPASVLILALDLLERLLDFDPASRITVDEALAHPYLKAYHDLRDEPACPALFDFSFESAQSINEVKEMIAQEVLEFSRVNMAATDGNDYSQNGQNARG</sequence>
<dbReference type="EC" id="2.7.11.24" evidence="1"/>
<dbReference type="EMBL" id="JAMZIH010006708">
    <property type="protein sequence ID" value="KAJ1673654.1"/>
    <property type="molecule type" value="Genomic_DNA"/>
</dbReference>
<organism evidence="1 2">
    <name type="scientific">Spiromyces aspiralis</name>
    <dbReference type="NCBI Taxonomy" id="68401"/>
    <lineage>
        <taxon>Eukaryota</taxon>
        <taxon>Fungi</taxon>
        <taxon>Fungi incertae sedis</taxon>
        <taxon>Zoopagomycota</taxon>
        <taxon>Kickxellomycotina</taxon>
        <taxon>Kickxellomycetes</taxon>
        <taxon>Kickxellales</taxon>
        <taxon>Kickxellaceae</taxon>
        <taxon>Spiromyces</taxon>
    </lineage>
</organism>
<name>A0ACC1HH50_9FUNG</name>
<proteinExistence type="predicted"/>
<evidence type="ECO:0000313" key="2">
    <source>
        <dbReference type="Proteomes" id="UP001145114"/>
    </source>
</evidence>